<dbReference type="Proteomes" id="UP001501705">
    <property type="component" value="Unassembled WGS sequence"/>
</dbReference>
<accession>A0ABP4Q3J5</accession>
<name>A0ABP4Q3J5_9ACTN</name>
<feature type="compositionally biased region" description="Acidic residues" evidence="1">
    <location>
        <begin position="28"/>
        <end position="37"/>
    </location>
</feature>
<feature type="compositionally biased region" description="Basic and acidic residues" evidence="1">
    <location>
        <begin position="11"/>
        <end position="27"/>
    </location>
</feature>
<proteinExistence type="predicted"/>
<reference evidence="3" key="1">
    <citation type="journal article" date="2019" name="Int. J. Syst. Evol. Microbiol.">
        <title>The Global Catalogue of Microorganisms (GCM) 10K type strain sequencing project: providing services to taxonomists for standard genome sequencing and annotation.</title>
        <authorList>
            <consortium name="The Broad Institute Genomics Platform"/>
            <consortium name="The Broad Institute Genome Sequencing Center for Infectious Disease"/>
            <person name="Wu L."/>
            <person name="Ma J."/>
        </authorList>
    </citation>
    <scope>NUCLEOTIDE SEQUENCE [LARGE SCALE GENOMIC DNA]</scope>
    <source>
        <strain evidence="3">JCM 15572</strain>
    </source>
</reference>
<feature type="region of interest" description="Disordered" evidence="1">
    <location>
        <begin position="1"/>
        <end position="70"/>
    </location>
</feature>
<dbReference type="RefSeq" id="WP_344239344.1">
    <property type="nucleotide sequence ID" value="NZ_BAAAPH010000025.1"/>
</dbReference>
<keyword evidence="3" id="KW-1185">Reference proteome</keyword>
<dbReference type="EMBL" id="BAAAPH010000025">
    <property type="protein sequence ID" value="GAA1597849.1"/>
    <property type="molecule type" value="Genomic_DNA"/>
</dbReference>
<evidence type="ECO:0000313" key="3">
    <source>
        <dbReference type="Proteomes" id="UP001501705"/>
    </source>
</evidence>
<organism evidence="2 3">
    <name type="scientific">Kribbella hippodromi</name>
    <dbReference type="NCBI Taxonomy" id="434347"/>
    <lineage>
        <taxon>Bacteria</taxon>
        <taxon>Bacillati</taxon>
        <taxon>Actinomycetota</taxon>
        <taxon>Actinomycetes</taxon>
        <taxon>Propionibacteriales</taxon>
        <taxon>Kribbellaceae</taxon>
        <taxon>Kribbella</taxon>
    </lineage>
</organism>
<protein>
    <submittedName>
        <fullName evidence="2">Uncharacterized protein</fullName>
    </submittedName>
</protein>
<sequence length="70" mass="7556">MSFDRPGLPHPGHEMDPAADETLREEGVEFDPDDEPDVPDHPGATSAGPQPNPLRRPPHEPAAPTEPTDD</sequence>
<gene>
    <name evidence="2" type="ORF">GCM10009804_62920</name>
</gene>
<evidence type="ECO:0000256" key="1">
    <source>
        <dbReference type="SAM" id="MobiDB-lite"/>
    </source>
</evidence>
<evidence type="ECO:0000313" key="2">
    <source>
        <dbReference type="EMBL" id="GAA1597849.1"/>
    </source>
</evidence>
<comment type="caution">
    <text evidence="2">The sequence shown here is derived from an EMBL/GenBank/DDBJ whole genome shotgun (WGS) entry which is preliminary data.</text>
</comment>